<evidence type="ECO:0000313" key="2">
    <source>
        <dbReference type="Proteomes" id="UP000326924"/>
    </source>
</evidence>
<dbReference type="EMBL" id="VXIS01000247">
    <property type="protein sequence ID" value="KAA8895737.1"/>
    <property type="molecule type" value="Genomic_DNA"/>
</dbReference>
<dbReference type="InterPro" id="IPR017946">
    <property type="entry name" value="PLC-like_Pdiesterase_TIM-brl"/>
</dbReference>
<dbReference type="OrthoDB" id="7984201at2759"/>
<dbReference type="Pfam" id="PF26146">
    <property type="entry name" value="PI-PLC_X"/>
    <property type="match status" value="2"/>
</dbReference>
<dbReference type="SUPFAM" id="SSF51695">
    <property type="entry name" value="PLC-like phosphodiesterases"/>
    <property type="match status" value="1"/>
</dbReference>
<evidence type="ECO:0000313" key="1">
    <source>
        <dbReference type="EMBL" id="KAA8895737.1"/>
    </source>
</evidence>
<dbReference type="Proteomes" id="UP000326924">
    <property type="component" value="Unassembled WGS sequence"/>
</dbReference>
<name>A0A5J5EKW4_9PEZI</name>
<comment type="caution">
    <text evidence="1">The sequence shown here is derived from an EMBL/GenBank/DDBJ whole genome shotgun (WGS) entry which is preliminary data.</text>
</comment>
<dbReference type="GO" id="GO:0008081">
    <property type="term" value="F:phosphoric diester hydrolase activity"/>
    <property type="evidence" value="ECO:0007669"/>
    <property type="project" value="InterPro"/>
</dbReference>
<dbReference type="InParanoid" id="A0A5J5EKW4"/>
<dbReference type="GO" id="GO:0006629">
    <property type="term" value="P:lipid metabolic process"/>
    <property type="evidence" value="ECO:0007669"/>
    <property type="project" value="InterPro"/>
</dbReference>
<dbReference type="AlphaFoldDB" id="A0A5J5EKW4"/>
<keyword evidence="2" id="KW-1185">Reference proteome</keyword>
<sequence>MEDQSFSKKDTHPLFHPLLPIGKTNSGFGIENRSSTSTMRLLPAATALLSALLLPLSAAYNKTACNNSPSLCNATYSDILHLGAHNVAFVRTAANGWSEGGNQYFNATVALSAGVRLLQSQLHVRQRLGKAVPHDVRHPRRGVAERLVERDQYLAVNAAERGGDDPAGKRRQDLGRRPLAGSLQLRGWIRWHTYPDGTGWPTLQAMIDKKKQVVAFLSNAADTSKVPYLLPEWNYIFETDFEVSDPANYTCYATRPSAVAGKDKLSTAVASGRMGFMNRFLYDQISTTLKLYVPNSTYAAA</sequence>
<gene>
    <name evidence="1" type="ORF">FN846DRAFT_318098</name>
</gene>
<reference evidence="1 2" key="1">
    <citation type="submission" date="2019-09" db="EMBL/GenBank/DDBJ databases">
        <title>Draft genome of the ectomycorrhizal ascomycete Sphaerosporella brunnea.</title>
        <authorList>
            <consortium name="DOE Joint Genome Institute"/>
            <person name="Benucci G.M."/>
            <person name="Marozzi G."/>
            <person name="Antonielli L."/>
            <person name="Sanchez S."/>
            <person name="Marco P."/>
            <person name="Wang X."/>
            <person name="Falini L.B."/>
            <person name="Barry K."/>
            <person name="Haridas S."/>
            <person name="Lipzen A."/>
            <person name="Labutti K."/>
            <person name="Grigoriev I.V."/>
            <person name="Murat C."/>
            <person name="Martin F."/>
            <person name="Albertini E."/>
            <person name="Donnini D."/>
            <person name="Bonito G."/>
        </authorList>
    </citation>
    <scope>NUCLEOTIDE SEQUENCE [LARGE SCALE GENOMIC DNA]</scope>
    <source>
        <strain evidence="1 2">Sb_GMNB300</strain>
    </source>
</reference>
<evidence type="ECO:0008006" key="3">
    <source>
        <dbReference type="Google" id="ProtNLM"/>
    </source>
</evidence>
<accession>A0A5J5EKW4</accession>
<organism evidence="1 2">
    <name type="scientific">Sphaerosporella brunnea</name>
    <dbReference type="NCBI Taxonomy" id="1250544"/>
    <lineage>
        <taxon>Eukaryota</taxon>
        <taxon>Fungi</taxon>
        <taxon>Dikarya</taxon>
        <taxon>Ascomycota</taxon>
        <taxon>Pezizomycotina</taxon>
        <taxon>Pezizomycetes</taxon>
        <taxon>Pezizales</taxon>
        <taxon>Pyronemataceae</taxon>
        <taxon>Sphaerosporella</taxon>
    </lineage>
</organism>
<protein>
    <recommendedName>
        <fullName evidence="3">PLC-like phosphodiesterase</fullName>
    </recommendedName>
</protein>
<proteinExistence type="predicted"/>